<dbReference type="STRING" id="1385513.N780_16555"/>
<dbReference type="InterPro" id="IPR011991">
    <property type="entry name" value="ArsR-like_HTH"/>
</dbReference>
<keyword evidence="1" id="KW-0238">DNA-binding</keyword>
<evidence type="ECO:0000313" key="3">
    <source>
        <dbReference type="Proteomes" id="UP000030153"/>
    </source>
</evidence>
<dbReference type="Proteomes" id="UP000030153">
    <property type="component" value="Unassembled WGS sequence"/>
</dbReference>
<dbReference type="OrthoDB" id="2729610at2"/>
<sequence length="229" mass="26469">MDHTLKITNVLADSTRYSIYQYVTKLNQPVSVTDIAQNFSIHPNVARLHLSKLEDVQLLVSRTRKTGKGGRPSRLYQLSEQDVHLQFPYRDYHLLARIALESLMELGMEGERTLYSTGFKYGKAMFKQNFGNQNPENFSVEEKIKWLQESAFIIGMFPNFEYVKHEETIFFSLSNCPFKDLAKENPQIVCTLHGFFLEGMMRALFMNIQLKEVHNMMEGCATCSYKAAL</sequence>
<gene>
    <name evidence="2" type="ORF">N780_16555</name>
</gene>
<evidence type="ECO:0000256" key="1">
    <source>
        <dbReference type="ARBA" id="ARBA00023125"/>
    </source>
</evidence>
<name>A0A0A2UVK7_9BACI</name>
<dbReference type="RefSeq" id="WP_036782114.1">
    <property type="nucleotide sequence ID" value="NZ_AVBG01000004.1"/>
</dbReference>
<dbReference type="eggNOG" id="COG2345">
    <property type="taxonomic scope" value="Bacteria"/>
</dbReference>
<dbReference type="Gene3D" id="1.10.10.10">
    <property type="entry name" value="Winged helix-like DNA-binding domain superfamily/Winged helix DNA-binding domain"/>
    <property type="match status" value="1"/>
</dbReference>
<accession>A0A0A2UVK7</accession>
<dbReference type="InterPro" id="IPR036388">
    <property type="entry name" value="WH-like_DNA-bd_sf"/>
</dbReference>
<evidence type="ECO:0000313" key="2">
    <source>
        <dbReference type="EMBL" id="KGP91949.1"/>
    </source>
</evidence>
<dbReference type="GO" id="GO:0003677">
    <property type="term" value="F:DNA binding"/>
    <property type="evidence" value="ECO:0007669"/>
    <property type="project" value="UniProtKB-KW"/>
</dbReference>
<dbReference type="CDD" id="cd00090">
    <property type="entry name" value="HTH_ARSR"/>
    <property type="match status" value="1"/>
</dbReference>
<dbReference type="Pfam" id="PF12840">
    <property type="entry name" value="HTH_20"/>
    <property type="match status" value="1"/>
</dbReference>
<comment type="caution">
    <text evidence="2">The sequence shown here is derived from an EMBL/GenBank/DDBJ whole genome shotgun (WGS) entry which is preliminary data.</text>
</comment>
<reference evidence="2 3" key="1">
    <citation type="submission" date="2013-08" db="EMBL/GenBank/DDBJ databases">
        <title>Genome of Pontibacillus chungwhensis.</title>
        <authorList>
            <person name="Wang Q."/>
            <person name="Wang G."/>
        </authorList>
    </citation>
    <scope>NUCLEOTIDE SEQUENCE [LARGE SCALE GENOMIC DNA]</scope>
    <source>
        <strain evidence="2 3">BH030062</strain>
    </source>
</reference>
<dbReference type="AlphaFoldDB" id="A0A0A2UVK7"/>
<dbReference type="Gene3D" id="3.30.1380.20">
    <property type="entry name" value="Trafficking protein particle complex subunit 3"/>
    <property type="match status" value="1"/>
</dbReference>
<dbReference type="SUPFAM" id="SSF46785">
    <property type="entry name" value="Winged helix' DNA-binding domain"/>
    <property type="match status" value="1"/>
</dbReference>
<dbReference type="InterPro" id="IPR036390">
    <property type="entry name" value="WH_DNA-bd_sf"/>
</dbReference>
<organism evidence="2 3">
    <name type="scientific">Pontibacillus chungwhensis BH030062</name>
    <dbReference type="NCBI Taxonomy" id="1385513"/>
    <lineage>
        <taxon>Bacteria</taxon>
        <taxon>Bacillati</taxon>
        <taxon>Bacillota</taxon>
        <taxon>Bacilli</taxon>
        <taxon>Bacillales</taxon>
        <taxon>Bacillaceae</taxon>
        <taxon>Pontibacillus</taxon>
    </lineage>
</organism>
<proteinExistence type="predicted"/>
<keyword evidence="3" id="KW-1185">Reference proteome</keyword>
<dbReference type="EMBL" id="AVBG01000004">
    <property type="protein sequence ID" value="KGP91949.1"/>
    <property type="molecule type" value="Genomic_DNA"/>
</dbReference>
<protein>
    <submittedName>
        <fullName evidence="2">Transcriptional regulator</fullName>
    </submittedName>
</protein>